<accession>A0AA51BK86</accession>
<comment type="function">
    <text evidence="4">This protein is one of the early assembly proteins of the 50S ribosomal subunit, although it is not seen to bind rRNA by itself. It is important during the early stages of 50S assembly.</text>
</comment>
<dbReference type="EMBL" id="CP128385">
    <property type="protein sequence ID" value="WMI30413.1"/>
    <property type="molecule type" value="Genomic_DNA"/>
</dbReference>
<comment type="subunit">
    <text evidence="4">Part of the 50S ribosomal subunit.</text>
</comment>
<dbReference type="InterPro" id="IPR005823">
    <property type="entry name" value="Ribosomal_uL13_bac-type"/>
</dbReference>
<evidence type="ECO:0000256" key="1">
    <source>
        <dbReference type="ARBA" id="ARBA00006227"/>
    </source>
</evidence>
<dbReference type="GO" id="GO:0022625">
    <property type="term" value="C:cytosolic large ribosomal subunit"/>
    <property type="evidence" value="ECO:0007669"/>
    <property type="project" value="TreeGrafter"/>
</dbReference>
<keyword evidence="2 4" id="KW-0689">Ribosomal protein</keyword>
<dbReference type="CDD" id="cd00392">
    <property type="entry name" value="Ribosomal_L13"/>
    <property type="match status" value="1"/>
</dbReference>
<name>A0AA51BK86_9BACT</name>
<evidence type="ECO:0000256" key="4">
    <source>
        <dbReference type="HAMAP-Rule" id="MF_01366"/>
    </source>
</evidence>
<evidence type="ECO:0000256" key="2">
    <source>
        <dbReference type="ARBA" id="ARBA00022980"/>
    </source>
</evidence>
<dbReference type="Pfam" id="PF00572">
    <property type="entry name" value="Ribosomal_L13"/>
    <property type="match status" value="1"/>
</dbReference>
<dbReference type="GO" id="GO:0003735">
    <property type="term" value="F:structural constituent of ribosome"/>
    <property type="evidence" value="ECO:0007669"/>
    <property type="project" value="InterPro"/>
</dbReference>
<keyword evidence="3 4" id="KW-0687">Ribonucleoprotein</keyword>
<dbReference type="Proteomes" id="UP001238843">
    <property type="component" value="Chromosome"/>
</dbReference>
<dbReference type="SUPFAM" id="SSF52161">
    <property type="entry name" value="Ribosomal protein L13"/>
    <property type="match status" value="1"/>
</dbReference>
<sequence length="147" mass="17278">MVITPYMNKLQTQQNQRWYCIDAKDFFLGKLSVSVSNIIRGFNKNSFNFNRKCNDIVIILNSKKINLSGNKFIKKSYMTYSGYFGNEKYTSFKDFIYKNSNKVLFLSIKRMLPKTRSLMSLVIKNVKVYPEEKHPHVSQKSSLIFCN</sequence>
<organism evidence="5">
    <name type="scientific">Candidatus Organicella extenuata</name>
    <dbReference type="NCBI Taxonomy" id="2841811"/>
    <lineage>
        <taxon>Bacteria</taxon>
        <taxon>Pseudomonadati</taxon>
        <taxon>Verrucomicrobiota</taxon>
        <taxon>Candidatus Organicella</taxon>
    </lineage>
</organism>
<dbReference type="PIRSF" id="PIRSF002181">
    <property type="entry name" value="Ribosomal_L13"/>
    <property type="match status" value="1"/>
</dbReference>
<evidence type="ECO:0000313" key="5">
    <source>
        <dbReference type="EMBL" id="WMI30413.1"/>
    </source>
</evidence>
<dbReference type="Gene3D" id="3.90.1180.10">
    <property type="entry name" value="Ribosomal protein L13"/>
    <property type="match status" value="1"/>
</dbReference>
<dbReference type="InterPro" id="IPR005822">
    <property type="entry name" value="Ribosomal_uL13"/>
</dbReference>
<proteinExistence type="inferred from homology"/>
<dbReference type="AlphaFoldDB" id="A0AA51BK86"/>
<dbReference type="GO" id="GO:0006412">
    <property type="term" value="P:translation"/>
    <property type="evidence" value="ECO:0007669"/>
    <property type="project" value="UniProtKB-UniRule"/>
</dbReference>
<dbReference type="InterPro" id="IPR036899">
    <property type="entry name" value="Ribosomal_uL13_sf"/>
</dbReference>
<evidence type="ECO:0000256" key="3">
    <source>
        <dbReference type="ARBA" id="ARBA00023274"/>
    </source>
</evidence>
<reference evidence="5" key="2">
    <citation type="submission" date="2023-06" db="EMBL/GenBank/DDBJ databases">
        <authorList>
            <person name="Williams T.J."/>
            <person name="Allen M.A."/>
            <person name="Ivanova N."/>
            <person name="Huntemann M."/>
            <person name="Haque S."/>
            <person name="Hancock A.M."/>
            <person name="Brazendale S."/>
            <person name="Cavicchioli R."/>
        </authorList>
    </citation>
    <scope>NUCLEOTIDE SEQUENCE</scope>
    <source>
        <strain evidence="5">MAG_Ga0307966_1000010</strain>
    </source>
</reference>
<gene>
    <name evidence="4 5" type="primary">rplM</name>
    <name evidence="5" type="ORF">QTO32_00615</name>
</gene>
<protein>
    <recommendedName>
        <fullName evidence="4">Large ribosomal subunit protein uL13</fullName>
    </recommendedName>
</protein>
<reference evidence="5" key="1">
    <citation type="journal article" date="2021" name="Front. Microbiol.">
        <title>Genome Analysis of a Verrucomicrobial Endosymbiont With a Tiny Genome Discovered in an Antarctic Lake.</title>
        <authorList>
            <person name="Williams T.J."/>
            <person name="Allen M.A."/>
            <person name="Ivanova N."/>
            <person name="Huntemann M."/>
            <person name="Haque S."/>
            <person name="Hancock A.M."/>
            <person name="Brazendale S."/>
            <person name="Cavicchioli R."/>
        </authorList>
    </citation>
    <scope>NUCLEOTIDE SEQUENCE</scope>
    <source>
        <strain evidence="5">MAG_Ga0307966_1000010</strain>
    </source>
</reference>
<dbReference type="PANTHER" id="PTHR11545:SF2">
    <property type="entry name" value="LARGE RIBOSOMAL SUBUNIT PROTEIN UL13M"/>
    <property type="match status" value="1"/>
</dbReference>
<dbReference type="PANTHER" id="PTHR11545">
    <property type="entry name" value="RIBOSOMAL PROTEIN L13"/>
    <property type="match status" value="1"/>
</dbReference>
<comment type="similarity">
    <text evidence="1 4">Belongs to the universal ribosomal protein uL13 family.</text>
</comment>
<dbReference type="GO" id="GO:0017148">
    <property type="term" value="P:negative regulation of translation"/>
    <property type="evidence" value="ECO:0007669"/>
    <property type="project" value="TreeGrafter"/>
</dbReference>
<dbReference type="GO" id="GO:0003729">
    <property type="term" value="F:mRNA binding"/>
    <property type="evidence" value="ECO:0007669"/>
    <property type="project" value="TreeGrafter"/>
</dbReference>
<dbReference type="NCBIfam" id="TIGR01066">
    <property type="entry name" value="rplM_bact"/>
    <property type="match status" value="1"/>
</dbReference>
<dbReference type="HAMAP" id="MF_01366">
    <property type="entry name" value="Ribosomal_uL13"/>
    <property type="match status" value="1"/>
</dbReference>